<dbReference type="InterPro" id="IPR002336">
    <property type="entry name" value="Erythrocruorin"/>
</dbReference>
<keyword evidence="2 6" id="KW-0349">Heme</keyword>
<dbReference type="InterPro" id="IPR012292">
    <property type="entry name" value="Globin/Proto"/>
</dbReference>
<evidence type="ECO:0000256" key="2">
    <source>
        <dbReference type="ARBA" id="ARBA00022617"/>
    </source>
</evidence>
<keyword evidence="5" id="KW-0408">Iron</keyword>
<dbReference type="CDD" id="cd01040">
    <property type="entry name" value="Mb-like"/>
    <property type="match status" value="1"/>
</dbReference>
<organism evidence="8">
    <name type="scientific">Polypedilum vanderplanki</name>
    <name type="common">Sleeping chironomid midge</name>
    <dbReference type="NCBI Taxonomy" id="319348"/>
    <lineage>
        <taxon>Eukaryota</taxon>
        <taxon>Metazoa</taxon>
        <taxon>Ecdysozoa</taxon>
        <taxon>Arthropoda</taxon>
        <taxon>Hexapoda</taxon>
        <taxon>Insecta</taxon>
        <taxon>Pterygota</taxon>
        <taxon>Neoptera</taxon>
        <taxon>Endopterygota</taxon>
        <taxon>Diptera</taxon>
        <taxon>Nematocera</taxon>
        <taxon>Chironomoidea</taxon>
        <taxon>Chironomidae</taxon>
        <taxon>Chironominae</taxon>
        <taxon>Polypedilum</taxon>
        <taxon>Polypedilum</taxon>
    </lineage>
</organism>
<comment type="similarity">
    <text evidence="6">Belongs to the globin family.</text>
</comment>
<sequence length="201" mass="23193">MCSEIKFQIIRSIKRQIFGGYSSVLFSICSEESQLIKMKFLILTLCVTAVFADWRPLDSDEMKLVKTSWEKVKHNEVDILYNIFKQNPDIQAKFTQFAGKDLETLKGTTSFATHATRIVSFLSDFILLMENNKNLPGIKVIVNQMGQNHKNRGVTKDQFNEFKNTFFEYMHASGDLQHAWNDAFDNLYYIVFSNLDGHPVA</sequence>
<dbReference type="SUPFAM" id="SSF46458">
    <property type="entry name" value="Globin-like"/>
    <property type="match status" value="1"/>
</dbReference>
<dbReference type="PANTHER" id="PTHR47217:SF1">
    <property type="entry name" value="GLOBIN-LIKE PROTEIN"/>
    <property type="match status" value="1"/>
</dbReference>
<evidence type="ECO:0000313" key="8">
    <source>
        <dbReference type="EMBL" id="BAN67589.1"/>
    </source>
</evidence>
<dbReference type="GO" id="GO:0046872">
    <property type="term" value="F:metal ion binding"/>
    <property type="evidence" value="ECO:0007669"/>
    <property type="project" value="UniProtKB-KW"/>
</dbReference>
<dbReference type="GO" id="GO:0020037">
    <property type="term" value="F:heme binding"/>
    <property type="evidence" value="ECO:0007669"/>
    <property type="project" value="InterPro"/>
</dbReference>
<evidence type="ECO:0000256" key="5">
    <source>
        <dbReference type="ARBA" id="ARBA00023004"/>
    </source>
</evidence>
<evidence type="ECO:0000256" key="6">
    <source>
        <dbReference type="RuleBase" id="RU000356"/>
    </source>
</evidence>
<dbReference type="PRINTS" id="PR00611">
    <property type="entry name" value="ERYTHCRUORIN"/>
</dbReference>
<dbReference type="EMBL" id="AB842132">
    <property type="protein sequence ID" value="BAN67589.1"/>
    <property type="molecule type" value="mRNA"/>
</dbReference>
<gene>
    <name evidence="8" type="primary">PvHb22</name>
</gene>
<dbReference type="GO" id="GO:0005833">
    <property type="term" value="C:hemoglobin complex"/>
    <property type="evidence" value="ECO:0007669"/>
    <property type="project" value="InterPro"/>
</dbReference>
<dbReference type="InterPro" id="IPR009050">
    <property type="entry name" value="Globin-like_sf"/>
</dbReference>
<dbReference type="GO" id="GO:0019825">
    <property type="term" value="F:oxygen binding"/>
    <property type="evidence" value="ECO:0007669"/>
    <property type="project" value="InterPro"/>
</dbReference>
<dbReference type="PROSITE" id="PS01033">
    <property type="entry name" value="GLOBIN"/>
    <property type="match status" value="1"/>
</dbReference>
<accession>S6BNF8</accession>
<dbReference type="GO" id="GO:0005344">
    <property type="term" value="F:oxygen carrier activity"/>
    <property type="evidence" value="ECO:0007669"/>
    <property type="project" value="UniProtKB-KW"/>
</dbReference>
<reference evidence="8" key="1">
    <citation type="submission" date="2013-07" db="EMBL/GenBank/DDBJ databases">
        <title>Functional and evolutionary insights for the origin and mechanisms of complete desiccation tolerance from genome of the sleeping chironomid Polypedilum vanderplanki.</title>
        <authorList>
            <person name="Gusev O."/>
            <person name="Suetsugu Y."/>
            <person name="Cornette R."/>
            <person name="Kawashima T."/>
            <person name="Logacheva M."/>
            <person name="Kondrashev A."/>
            <person name="Penin A."/>
            <person name="Hatanaka R."/>
            <person name="Kikuta S."/>
            <person name="Shimura S."/>
            <person name="Katayose Y."/>
            <person name="Matsumoto T."/>
            <person name="Shagimardanova E."/>
            <person name="Alexeev D."/>
            <person name="Govorun V."/>
            <person name="Wisecaver J."/>
            <person name="Mikheyev A."/>
            <person name="Koyanagi R."/>
            <person name="Nishiyama T."/>
            <person name="Shigenobu S."/>
            <person name="Shibata T.F."/>
            <person name="Hasebe M."/>
            <person name="Okuda T."/>
            <person name="Satoh N."/>
            <person name="Kikawada T."/>
        </authorList>
    </citation>
    <scope>NUCLEOTIDE SEQUENCE</scope>
</reference>
<protein>
    <submittedName>
        <fullName evidence="8">Globin</fullName>
    </submittedName>
</protein>
<dbReference type="Gene3D" id="1.10.490.10">
    <property type="entry name" value="Globins"/>
    <property type="match status" value="1"/>
</dbReference>
<evidence type="ECO:0000259" key="7">
    <source>
        <dbReference type="PROSITE" id="PS01033"/>
    </source>
</evidence>
<keyword evidence="4" id="KW-0479">Metal-binding</keyword>
<name>S6BNF8_POLVA</name>
<dbReference type="GO" id="GO:0005576">
    <property type="term" value="C:extracellular region"/>
    <property type="evidence" value="ECO:0007669"/>
    <property type="project" value="InterPro"/>
</dbReference>
<feature type="domain" description="Globin" evidence="7">
    <location>
        <begin position="56"/>
        <end position="196"/>
    </location>
</feature>
<keyword evidence="1 6" id="KW-0813">Transport</keyword>
<dbReference type="PANTHER" id="PTHR47217">
    <property type="entry name" value="GLOBIN-LIKE PROTEIN"/>
    <property type="match status" value="1"/>
</dbReference>
<evidence type="ECO:0000256" key="3">
    <source>
        <dbReference type="ARBA" id="ARBA00022621"/>
    </source>
</evidence>
<proteinExistence type="evidence at transcript level"/>
<evidence type="ECO:0000256" key="4">
    <source>
        <dbReference type="ARBA" id="ARBA00022723"/>
    </source>
</evidence>
<dbReference type="Pfam" id="PF00042">
    <property type="entry name" value="Globin"/>
    <property type="match status" value="1"/>
</dbReference>
<dbReference type="InterPro" id="IPR000971">
    <property type="entry name" value="Globin"/>
</dbReference>
<evidence type="ECO:0000256" key="1">
    <source>
        <dbReference type="ARBA" id="ARBA00022448"/>
    </source>
</evidence>
<dbReference type="AlphaFoldDB" id="S6BNF8"/>
<keyword evidence="3 6" id="KW-0561">Oxygen transport</keyword>
<dbReference type="InterPro" id="IPR044399">
    <property type="entry name" value="Mb-like_M"/>
</dbReference>